<feature type="transmembrane region" description="Helical" evidence="1">
    <location>
        <begin position="98"/>
        <end position="117"/>
    </location>
</feature>
<sequence length="131" mass="15261">MKRNRNVSIVAILLTILTGFLSRTSLIPELLYPYAGDYLYALMWFFIVGFIDIEIKSFRVMLISIMICYIIEFFQLYQAHWITTIRNYKLGALILGQGFLWSDIISYTFGGITGFIIETFCIRGKQFDEIV</sequence>
<organism evidence="2 3">
    <name type="scientific">Aquimarina addita</name>
    <dbReference type="NCBI Taxonomy" id="870485"/>
    <lineage>
        <taxon>Bacteria</taxon>
        <taxon>Pseudomonadati</taxon>
        <taxon>Bacteroidota</taxon>
        <taxon>Flavobacteriia</taxon>
        <taxon>Flavobacteriales</taxon>
        <taxon>Flavobacteriaceae</taxon>
        <taxon>Aquimarina</taxon>
    </lineage>
</organism>
<proteinExistence type="predicted"/>
<dbReference type="RefSeq" id="WP_344929167.1">
    <property type="nucleotide sequence ID" value="NZ_BAABCW010000015.1"/>
</dbReference>
<feature type="transmembrane region" description="Helical" evidence="1">
    <location>
        <begin position="38"/>
        <end position="53"/>
    </location>
</feature>
<evidence type="ECO:0000313" key="3">
    <source>
        <dbReference type="Proteomes" id="UP001500459"/>
    </source>
</evidence>
<evidence type="ECO:0000256" key="1">
    <source>
        <dbReference type="SAM" id="Phobius"/>
    </source>
</evidence>
<evidence type="ECO:0000313" key="2">
    <source>
        <dbReference type="EMBL" id="GAA3515704.1"/>
    </source>
</evidence>
<keyword evidence="3" id="KW-1185">Reference proteome</keyword>
<keyword evidence="1" id="KW-1133">Transmembrane helix</keyword>
<keyword evidence="1" id="KW-0812">Transmembrane</keyword>
<gene>
    <name evidence="2" type="ORF">GCM10022393_32080</name>
</gene>
<name>A0ABP6UNY0_9FLAO</name>
<comment type="caution">
    <text evidence="2">The sequence shown here is derived from an EMBL/GenBank/DDBJ whole genome shotgun (WGS) entry which is preliminary data.</text>
</comment>
<dbReference type="Pfam" id="PF10990">
    <property type="entry name" value="DUF2809"/>
    <property type="match status" value="1"/>
</dbReference>
<accession>A0ABP6UNY0</accession>
<feature type="transmembrane region" description="Helical" evidence="1">
    <location>
        <begin position="60"/>
        <end position="78"/>
    </location>
</feature>
<dbReference type="InterPro" id="IPR021257">
    <property type="entry name" value="DUF2809"/>
</dbReference>
<dbReference type="Proteomes" id="UP001500459">
    <property type="component" value="Unassembled WGS sequence"/>
</dbReference>
<dbReference type="EMBL" id="BAABCW010000015">
    <property type="protein sequence ID" value="GAA3515704.1"/>
    <property type="molecule type" value="Genomic_DNA"/>
</dbReference>
<protein>
    <submittedName>
        <fullName evidence="2">DUF2809 domain-containing protein</fullName>
    </submittedName>
</protein>
<keyword evidence="1" id="KW-0472">Membrane</keyword>
<reference evidence="3" key="1">
    <citation type="journal article" date="2019" name="Int. J. Syst. Evol. Microbiol.">
        <title>The Global Catalogue of Microorganisms (GCM) 10K type strain sequencing project: providing services to taxonomists for standard genome sequencing and annotation.</title>
        <authorList>
            <consortium name="The Broad Institute Genomics Platform"/>
            <consortium name="The Broad Institute Genome Sequencing Center for Infectious Disease"/>
            <person name="Wu L."/>
            <person name="Ma J."/>
        </authorList>
    </citation>
    <scope>NUCLEOTIDE SEQUENCE [LARGE SCALE GENOMIC DNA]</scope>
    <source>
        <strain evidence="3">JCM 17106</strain>
    </source>
</reference>